<name>A0AAW0I0X7_MYOGA</name>
<protein>
    <recommendedName>
        <fullName evidence="2">ABC transporter domain-containing protein</fullName>
    </recommendedName>
</protein>
<dbReference type="GO" id="GO:0016324">
    <property type="term" value="C:apical plasma membrane"/>
    <property type="evidence" value="ECO:0007669"/>
    <property type="project" value="TreeGrafter"/>
</dbReference>
<dbReference type="AlphaFoldDB" id="A0AAW0I0X7"/>
<comment type="caution">
    <text evidence="3">The sequence shown here is derived from an EMBL/GenBank/DDBJ whole genome shotgun (WGS) entry which is preliminary data.</text>
</comment>
<dbReference type="InterPro" id="IPR039421">
    <property type="entry name" value="Type_1_exporter"/>
</dbReference>
<sequence>MTRLLDLTKLVSNLLLQLLDGVDVWELNMQWLRSQTAVVSQETVLFKCSIAENIADSDSSHMVPLEEIKEVADTANIHSFIEGLPRKYNSQVGLRGVQISCGRKQRLAIARALLRNPKILLLDEATSTLDNESEKSIVMVGHGSIQADMVLKKELSFTS</sequence>
<accession>A0AAW0I0X7</accession>
<proteinExistence type="predicted"/>
<dbReference type="PANTHER" id="PTHR24221:SF217">
    <property type="entry name" value="ATP-BINDING CASSETTE SUB-FAMILY B MEMBER 5"/>
    <property type="match status" value="1"/>
</dbReference>
<evidence type="ECO:0000256" key="1">
    <source>
        <dbReference type="SAM" id="SignalP"/>
    </source>
</evidence>
<dbReference type="SUPFAM" id="SSF52540">
    <property type="entry name" value="P-loop containing nucleoside triphosphate hydrolases"/>
    <property type="match status" value="1"/>
</dbReference>
<dbReference type="GO" id="GO:0005524">
    <property type="term" value="F:ATP binding"/>
    <property type="evidence" value="ECO:0007669"/>
    <property type="project" value="InterPro"/>
</dbReference>
<evidence type="ECO:0000313" key="3">
    <source>
        <dbReference type="EMBL" id="KAK7808136.1"/>
    </source>
</evidence>
<dbReference type="Pfam" id="PF00005">
    <property type="entry name" value="ABC_tran"/>
    <property type="match status" value="1"/>
</dbReference>
<dbReference type="GO" id="GO:0016887">
    <property type="term" value="F:ATP hydrolysis activity"/>
    <property type="evidence" value="ECO:0007669"/>
    <property type="project" value="InterPro"/>
</dbReference>
<feature type="domain" description="ABC transporter" evidence="2">
    <location>
        <begin position="19"/>
        <end position="127"/>
    </location>
</feature>
<dbReference type="InterPro" id="IPR027417">
    <property type="entry name" value="P-loop_NTPase"/>
</dbReference>
<dbReference type="InterPro" id="IPR003439">
    <property type="entry name" value="ABC_transporter-like_ATP-bd"/>
</dbReference>
<dbReference type="EMBL" id="JBBHLL010000246">
    <property type="protein sequence ID" value="KAK7808136.1"/>
    <property type="molecule type" value="Genomic_DNA"/>
</dbReference>
<keyword evidence="4" id="KW-1185">Reference proteome</keyword>
<dbReference type="Gene3D" id="3.40.50.300">
    <property type="entry name" value="P-loop containing nucleotide triphosphate hydrolases"/>
    <property type="match status" value="1"/>
</dbReference>
<keyword evidence="1" id="KW-0732">Signal</keyword>
<dbReference type="Proteomes" id="UP001488838">
    <property type="component" value="Unassembled WGS sequence"/>
</dbReference>
<reference evidence="3 4" key="1">
    <citation type="journal article" date="2023" name="bioRxiv">
        <title>Conserved and derived expression patterns and positive selection on dental genes reveal complex evolutionary context of ever-growing rodent molars.</title>
        <authorList>
            <person name="Calamari Z.T."/>
            <person name="Song A."/>
            <person name="Cohen E."/>
            <person name="Akter M."/>
            <person name="Roy R.D."/>
            <person name="Hallikas O."/>
            <person name="Christensen M.M."/>
            <person name="Li P."/>
            <person name="Marangoni P."/>
            <person name="Jernvall J."/>
            <person name="Klein O.D."/>
        </authorList>
    </citation>
    <scope>NUCLEOTIDE SEQUENCE [LARGE SCALE GENOMIC DNA]</scope>
    <source>
        <strain evidence="3">V071</strain>
    </source>
</reference>
<evidence type="ECO:0000259" key="2">
    <source>
        <dbReference type="Pfam" id="PF00005"/>
    </source>
</evidence>
<evidence type="ECO:0000313" key="4">
    <source>
        <dbReference type="Proteomes" id="UP001488838"/>
    </source>
</evidence>
<gene>
    <name evidence="3" type="ORF">U0070_024825</name>
</gene>
<feature type="signal peptide" evidence="1">
    <location>
        <begin position="1"/>
        <end position="21"/>
    </location>
</feature>
<dbReference type="PANTHER" id="PTHR24221">
    <property type="entry name" value="ATP-BINDING CASSETTE SUB-FAMILY B"/>
    <property type="match status" value="1"/>
</dbReference>
<organism evidence="3 4">
    <name type="scientific">Myodes glareolus</name>
    <name type="common">Bank vole</name>
    <name type="synonym">Clethrionomys glareolus</name>
    <dbReference type="NCBI Taxonomy" id="447135"/>
    <lineage>
        <taxon>Eukaryota</taxon>
        <taxon>Metazoa</taxon>
        <taxon>Chordata</taxon>
        <taxon>Craniata</taxon>
        <taxon>Vertebrata</taxon>
        <taxon>Euteleostomi</taxon>
        <taxon>Mammalia</taxon>
        <taxon>Eutheria</taxon>
        <taxon>Euarchontoglires</taxon>
        <taxon>Glires</taxon>
        <taxon>Rodentia</taxon>
        <taxon>Myomorpha</taxon>
        <taxon>Muroidea</taxon>
        <taxon>Cricetidae</taxon>
        <taxon>Arvicolinae</taxon>
        <taxon>Myodes</taxon>
    </lineage>
</organism>
<dbReference type="GO" id="GO:0042626">
    <property type="term" value="F:ATPase-coupled transmembrane transporter activity"/>
    <property type="evidence" value="ECO:0007669"/>
    <property type="project" value="TreeGrafter"/>
</dbReference>
<feature type="chain" id="PRO_5043911859" description="ABC transporter domain-containing protein" evidence="1">
    <location>
        <begin position="22"/>
        <end position="159"/>
    </location>
</feature>